<keyword evidence="1" id="KW-1185">Reference proteome</keyword>
<evidence type="ECO:0000313" key="2">
    <source>
        <dbReference type="WBParaSite" id="L893_g29496.t2"/>
    </source>
</evidence>
<organism evidence="1 2">
    <name type="scientific">Steinernema glaseri</name>
    <dbReference type="NCBI Taxonomy" id="37863"/>
    <lineage>
        <taxon>Eukaryota</taxon>
        <taxon>Metazoa</taxon>
        <taxon>Ecdysozoa</taxon>
        <taxon>Nematoda</taxon>
        <taxon>Chromadorea</taxon>
        <taxon>Rhabditida</taxon>
        <taxon>Tylenchina</taxon>
        <taxon>Panagrolaimomorpha</taxon>
        <taxon>Strongyloidoidea</taxon>
        <taxon>Steinernematidae</taxon>
        <taxon>Steinernema</taxon>
    </lineage>
</organism>
<dbReference type="Proteomes" id="UP000095287">
    <property type="component" value="Unplaced"/>
</dbReference>
<name>A0A1I7ZSX1_9BILA</name>
<protein>
    <submittedName>
        <fullName evidence="2">SH3 domain-containing protein</fullName>
    </submittedName>
</protein>
<proteinExistence type="predicted"/>
<dbReference type="AlphaFoldDB" id="A0A1I7ZSX1"/>
<dbReference type="WBParaSite" id="L893_g29496.t2">
    <property type="protein sequence ID" value="L893_g29496.t2"/>
    <property type="gene ID" value="L893_g29496"/>
</dbReference>
<evidence type="ECO:0000313" key="1">
    <source>
        <dbReference type="Proteomes" id="UP000095287"/>
    </source>
</evidence>
<reference evidence="2" key="1">
    <citation type="submission" date="2016-11" db="UniProtKB">
        <authorList>
            <consortium name="WormBaseParasite"/>
        </authorList>
    </citation>
    <scope>IDENTIFICATION</scope>
</reference>
<accession>A0A1I7ZSX1</accession>
<sequence>MFIAGLVLDSVHLTKVDLPSSTSPPSLNTVTPNSIDIQIARIIAPGGLPSRRAPNRFPPARLLRPKASIESLRGHLSVMAFLDQVKQGFAKAIQIASDNQVFHDLPECSLLSNVEVLSIKLKDPERHSAVGAHLANATARGPAVPPGAHFDPVEFLIRNERNHKNTVLTGELVANQGIVVRTNGGKQLMTATIPNNSPDCLGKIVHPHHVTLYKIKRLHGAIPSFVIMRTGTDDPFIRIEKVLVSLYPIGKALGLLGNDCVYWFKRPDGTILGYVRPKLVMKHNTLVVKFSSTAKDAQVRAAILGTALLFGITEAHPHLRRQLEQSLVPSDF</sequence>